<gene>
    <name evidence="2" type="ORF">SAMN06265376_104452</name>
</gene>
<evidence type="ECO:0000313" key="2">
    <source>
        <dbReference type="EMBL" id="SNR95194.1"/>
    </source>
</evidence>
<organism evidence="2 3">
    <name type="scientific">Dokdonia pacifica</name>
    <dbReference type="NCBI Taxonomy" id="1627892"/>
    <lineage>
        <taxon>Bacteria</taxon>
        <taxon>Pseudomonadati</taxon>
        <taxon>Bacteroidota</taxon>
        <taxon>Flavobacteriia</taxon>
        <taxon>Flavobacteriales</taxon>
        <taxon>Flavobacteriaceae</taxon>
        <taxon>Dokdonia</taxon>
    </lineage>
</organism>
<reference evidence="2 3" key="1">
    <citation type="submission" date="2017-06" db="EMBL/GenBank/DDBJ databases">
        <authorList>
            <person name="Kim H.J."/>
            <person name="Triplett B.A."/>
        </authorList>
    </citation>
    <scope>NUCLEOTIDE SEQUENCE [LARGE SCALE GENOMIC DNA]</scope>
    <source>
        <strain evidence="2 3">DSM 25597</strain>
    </source>
</reference>
<dbReference type="Proteomes" id="UP000198379">
    <property type="component" value="Unassembled WGS sequence"/>
</dbReference>
<dbReference type="RefSeq" id="WP_089372236.1">
    <property type="nucleotide sequence ID" value="NZ_BMEP01000008.1"/>
</dbReference>
<dbReference type="EMBL" id="FZNY01000004">
    <property type="protein sequence ID" value="SNR95194.1"/>
    <property type="molecule type" value="Genomic_DNA"/>
</dbReference>
<evidence type="ECO:0000313" key="3">
    <source>
        <dbReference type="Proteomes" id="UP000198379"/>
    </source>
</evidence>
<proteinExistence type="predicted"/>
<feature type="compositionally biased region" description="Basic and acidic residues" evidence="1">
    <location>
        <begin position="1"/>
        <end position="21"/>
    </location>
</feature>
<protein>
    <submittedName>
        <fullName evidence="2">Uncharacterized protein</fullName>
    </submittedName>
</protein>
<name>A0A239AJH9_9FLAO</name>
<dbReference type="AlphaFoldDB" id="A0A239AJH9"/>
<feature type="region of interest" description="Disordered" evidence="1">
    <location>
        <begin position="1"/>
        <end position="38"/>
    </location>
</feature>
<keyword evidence="3" id="KW-1185">Reference proteome</keyword>
<feature type="region of interest" description="Disordered" evidence="1">
    <location>
        <begin position="66"/>
        <end position="96"/>
    </location>
</feature>
<accession>A0A239AJH9</accession>
<evidence type="ECO:0000256" key="1">
    <source>
        <dbReference type="SAM" id="MobiDB-lite"/>
    </source>
</evidence>
<sequence length="135" mass="15617">MEENKDKAKNSFNEKQKREYPGNHPITGKEYQKGINEKPISEKKIDALKKTSEEYDKKSQKLDEIKKRVRRKYGQPIPKLQPKGSPLKPIPKASSITKKEERLAKVTKRLKDNSIQEAKKNGLIDKAKNGFNKEK</sequence>